<dbReference type="SUPFAM" id="SSF48008">
    <property type="entry name" value="GntR ligand-binding domain-like"/>
    <property type="match status" value="1"/>
</dbReference>
<dbReference type="Pfam" id="PF00392">
    <property type="entry name" value="GntR"/>
    <property type="match status" value="1"/>
</dbReference>
<dbReference type="Gene3D" id="1.10.10.10">
    <property type="entry name" value="Winged helix-like DNA-binding domain superfamily/Winged helix DNA-binding domain"/>
    <property type="match status" value="1"/>
</dbReference>
<dbReference type="EMBL" id="QFBC01000004">
    <property type="protein sequence ID" value="PWE56209.1"/>
    <property type="molecule type" value="Genomic_DNA"/>
</dbReference>
<dbReference type="InterPro" id="IPR011711">
    <property type="entry name" value="GntR_C"/>
</dbReference>
<evidence type="ECO:0000256" key="2">
    <source>
        <dbReference type="ARBA" id="ARBA00023125"/>
    </source>
</evidence>
<dbReference type="GO" id="GO:0003700">
    <property type="term" value="F:DNA-binding transcription factor activity"/>
    <property type="evidence" value="ECO:0007669"/>
    <property type="project" value="InterPro"/>
</dbReference>
<evidence type="ECO:0000256" key="4">
    <source>
        <dbReference type="SAM" id="MobiDB-lite"/>
    </source>
</evidence>
<dbReference type="PANTHER" id="PTHR43537">
    <property type="entry name" value="TRANSCRIPTIONAL REGULATOR, GNTR FAMILY"/>
    <property type="match status" value="1"/>
</dbReference>
<protein>
    <submittedName>
        <fullName evidence="6">GntR family transcriptional regulator</fullName>
    </submittedName>
</protein>
<comment type="caution">
    <text evidence="6">The sequence shown here is derived from an EMBL/GenBank/DDBJ whole genome shotgun (WGS) entry which is preliminary data.</text>
</comment>
<feature type="region of interest" description="Disordered" evidence="4">
    <location>
        <begin position="241"/>
        <end position="260"/>
    </location>
</feature>
<dbReference type="PROSITE" id="PS50949">
    <property type="entry name" value="HTH_GNTR"/>
    <property type="match status" value="1"/>
</dbReference>
<dbReference type="SUPFAM" id="SSF46785">
    <property type="entry name" value="Winged helix' DNA-binding domain"/>
    <property type="match status" value="1"/>
</dbReference>
<keyword evidence="3" id="KW-0804">Transcription</keyword>
<dbReference type="InterPro" id="IPR036388">
    <property type="entry name" value="WH-like_DNA-bd_sf"/>
</dbReference>
<reference evidence="6 7" key="1">
    <citation type="submission" date="2018-05" db="EMBL/GenBank/DDBJ databases">
        <title>The draft genome of strain NS-104.</title>
        <authorList>
            <person name="Hang P."/>
            <person name="Jiang J."/>
        </authorList>
    </citation>
    <scope>NUCLEOTIDE SEQUENCE [LARGE SCALE GENOMIC DNA]</scope>
    <source>
        <strain evidence="6 7">NS-104</strain>
    </source>
</reference>
<sequence>MADFSRVLNIKGGPPQPAPLRDKLTPVVRETVQDRVYQQLRQALIYGLFDPGQVLIIQDIAVSMQTSTMPVRDALSRLISEQALEALPNRSVRVPVIDPKRLDDLLKARIVIEGAALELATHRITDEEIEALHPLIGHYDEALANRSDYPIEEELDLNKSFHFRIYQHSGSDVLFPIIESLWLQSGPYVRAAVLKFDPKSEISALHYHREILAALKARDAEAAKRALASDISRAFDLLRDTPLTDSEPAPPAKRRYRRKT</sequence>
<organism evidence="6 7">
    <name type="scientific">Metarhizobium album</name>
    <dbReference type="NCBI Taxonomy" id="2182425"/>
    <lineage>
        <taxon>Bacteria</taxon>
        <taxon>Pseudomonadati</taxon>
        <taxon>Pseudomonadota</taxon>
        <taxon>Alphaproteobacteria</taxon>
        <taxon>Hyphomicrobiales</taxon>
        <taxon>Rhizobiaceae</taxon>
        <taxon>Metarhizobium</taxon>
    </lineage>
</organism>
<dbReference type="Proteomes" id="UP000245252">
    <property type="component" value="Unassembled WGS sequence"/>
</dbReference>
<dbReference type="SMART" id="SM00345">
    <property type="entry name" value="HTH_GNTR"/>
    <property type="match status" value="1"/>
</dbReference>
<accession>A0A2U2DSM3</accession>
<dbReference type="Gene3D" id="1.20.120.530">
    <property type="entry name" value="GntR ligand-binding domain-like"/>
    <property type="match status" value="1"/>
</dbReference>
<evidence type="ECO:0000256" key="1">
    <source>
        <dbReference type="ARBA" id="ARBA00023015"/>
    </source>
</evidence>
<keyword evidence="2" id="KW-0238">DNA-binding</keyword>
<dbReference type="InterPro" id="IPR000524">
    <property type="entry name" value="Tscrpt_reg_HTH_GntR"/>
</dbReference>
<dbReference type="OrthoDB" id="9815654at2"/>
<proteinExistence type="predicted"/>
<dbReference type="SMART" id="SM00895">
    <property type="entry name" value="FCD"/>
    <property type="match status" value="1"/>
</dbReference>
<dbReference type="PANTHER" id="PTHR43537:SF39">
    <property type="entry name" value="HTH-TYPE TRANSCRIPTIONAL REGULATOR MCBR"/>
    <property type="match status" value="1"/>
</dbReference>
<dbReference type="RefSeq" id="WP_109458529.1">
    <property type="nucleotide sequence ID" value="NZ_QFBC01000004.1"/>
</dbReference>
<dbReference type="InterPro" id="IPR036390">
    <property type="entry name" value="WH_DNA-bd_sf"/>
</dbReference>
<keyword evidence="1" id="KW-0805">Transcription regulation</keyword>
<dbReference type="InterPro" id="IPR008920">
    <property type="entry name" value="TF_FadR/GntR_C"/>
</dbReference>
<evidence type="ECO:0000259" key="5">
    <source>
        <dbReference type="PROSITE" id="PS50949"/>
    </source>
</evidence>
<keyword evidence="7" id="KW-1185">Reference proteome</keyword>
<evidence type="ECO:0000313" key="7">
    <source>
        <dbReference type="Proteomes" id="UP000245252"/>
    </source>
</evidence>
<evidence type="ECO:0000313" key="6">
    <source>
        <dbReference type="EMBL" id="PWE56209.1"/>
    </source>
</evidence>
<dbReference type="GO" id="GO:0003677">
    <property type="term" value="F:DNA binding"/>
    <property type="evidence" value="ECO:0007669"/>
    <property type="project" value="UniProtKB-KW"/>
</dbReference>
<gene>
    <name evidence="6" type="ORF">DEM27_12335</name>
</gene>
<dbReference type="AlphaFoldDB" id="A0A2U2DSM3"/>
<evidence type="ECO:0000256" key="3">
    <source>
        <dbReference type="ARBA" id="ARBA00023163"/>
    </source>
</evidence>
<name>A0A2U2DSM3_9HYPH</name>
<dbReference type="Pfam" id="PF07729">
    <property type="entry name" value="FCD"/>
    <property type="match status" value="1"/>
</dbReference>
<feature type="domain" description="HTH gntR-type" evidence="5">
    <location>
        <begin position="30"/>
        <end position="97"/>
    </location>
</feature>